<dbReference type="Proteomes" id="UP000749559">
    <property type="component" value="Unassembled WGS sequence"/>
</dbReference>
<dbReference type="Gene3D" id="2.130.10.10">
    <property type="entry name" value="YVTN repeat-like/Quinoprotein amine dehydrogenase"/>
    <property type="match status" value="2"/>
</dbReference>
<keyword evidence="2" id="KW-0547">Nucleotide-binding</keyword>
<reference evidence="5" key="1">
    <citation type="submission" date="2022-03" db="EMBL/GenBank/DDBJ databases">
        <authorList>
            <person name="Martin C."/>
        </authorList>
    </citation>
    <scope>NUCLEOTIDE SEQUENCE</scope>
</reference>
<dbReference type="InterPro" id="IPR011009">
    <property type="entry name" value="Kinase-like_dom_sf"/>
</dbReference>
<dbReference type="PROSITE" id="PS50011">
    <property type="entry name" value="PROTEIN_KINASE_DOM"/>
    <property type="match status" value="1"/>
</dbReference>
<protein>
    <submittedName>
        <fullName evidence="5">Uncharacterized protein</fullName>
    </submittedName>
</protein>
<dbReference type="PANTHER" id="PTHR44329:SF288">
    <property type="entry name" value="MITOGEN-ACTIVATED PROTEIN KINASE KINASE KINASE 20"/>
    <property type="match status" value="1"/>
</dbReference>
<evidence type="ECO:0000256" key="4">
    <source>
        <dbReference type="ARBA" id="ARBA00022840"/>
    </source>
</evidence>
<dbReference type="InterPro" id="IPR017441">
    <property type="entry name" value="Protein_kinase_ATP_BS"/>
</dbReference>
<dbReference type="InterPro" id="IPR036322">
    <property type="entry name" value="WD40_repeat_dom_sf"/>
</dbReference>
<dbReference type="PANTHER" id="PTHR44329">
    <property type="entry name" value="SERINE/THREONINE-PROTEIN KINASE TNNI3K-RELATED"/>
    <property type="match status" value="1"/>
</dbReference>
<dbReference type="AlphaFoldDB" id="A0A8J1T5S8"/>
<proteinExistence type="predicted"/>
<dbReference type="Pfam" id="PF23748">
    <property type="entry name" value="Beta-prop_LRRK2"/>
    <property type="match status" value="1"/>
</dbReference>
<evidence type="ECO:0000313" key="5">
    <source>
        <dbReference type="EMBL" id="CAH1784290.1"/>
    </source>
</evidence>
<dbReference type="OrthoDB" id="1866797at2759"/>
<dbReference type="PROSITE" id="PS00108">
    <property type="entry name" value="PROTEIN_KINASE_ST"/>
    <property type="match status" value="1"/>
</dbReference>
<accession>A0A8J1T5S8</accession>
<dbReference type="InterPro" id="IPR000719">
    <property type="entry name" value="Prot_kinase_dom"/>
</dbReference>
<keyword evidence="1" id="KW-0808">Transferase</keyword>
<dbReference type="InterPro" id="IPR051681">
    <property type="entry name" value="Ser/Thr_Kinases-Pseudokinases"/>
</dbReference>
<keyword evidence="4" id="KW-0067">ATP-binding</keyword>
<keyword evidence="6" id="KW-1185">Reference proteome</keyword>
<dbReference type="Gene3D" id="1.10.510.10">
    <property type="entry name" value="Transferase(Phosphotransferase) domain 1"/>
    <property type="match status" value="1"/>
</dbReference>
<comment type="caution">
    <text evidence="5">The sequence shown here is derived from an EMBL/GenBank/DDBJ whole genome shotgun (WGS) entry which is preliminary data.</text>
</comment>
<keyword evidence="3" id="KW-0418">Kinase</keyword>
<dbReference type="SUPFAM" id="SSF56112">
    <property type="entry name" value="Protein kinase-like (PK-like)"/>
    <property type="match status" value="1"/>
</dbReference>
<dbReference type="SUPFAM" id="SSF50978">
    <property type="entry name" value="WD40 repeat-like"/>
    <property type="match status" value="1"/>
</dbReference>
<dbReference type="EMBL" id="CAIIXF020000005">
    <property type="protein sequence ID" value="CAH1784290.1"/>
    <property type="molecule type" value="Genomic_DNA"/>
</dbReference>
<dbReference type="Pfam" id="PF00069">
    <property type="entry name" value="Pkinase"/>
    <property type="match status" value="1"/>
</dbReference>
<dbReference type="InterPro" id="IPR056602">
    <property type="entry name" value="Beta-prop_LRRK2"/>
</dbReference>
<dbReference type="InterPro" id="IPR008271">
    <property type="entry name" value="Ser/Thr_kinase_AS"/>
</dbReference>
<dbReference type="Gene3D" id="3.30.200.20">
    <property type="entry name" value="Phosphorylase Kinase, domain 1"/>
    <property type="match status" value="1"/>
</dbReference>
<organism evidence="5 6">
    <name type="scientific">Owenia fusiformis</name>
    <name type="common">Polychaete worm</name>
    <dbReference type="NCBI Taxonomy" id="6347"/>
    <lineage>
        <taxon>Eukaryota</taxon>
        <taxon>Metazoa</taxon>
        <taxon>Spiralia</taxon>
        <taxon>Lophotrochozoa</taxon>
        <taxon>Annelida</taxon>
        <taxon>Polychaeta</taxon>
        <taxon>Sedentaria</taxon>
        <taxon>Canalipalpata</taxon>
        <taxon>Sabellida</taxon>
        <taxon>Oweniida</taxon>
        <taxon>Oweniidae</taxon>
        <taxon>Owenia</taxon>
    </lineage>
</organism>
<evidence type="ECO:0000313" key="6">
    <source>
        <dbReference type="Proteomes" id="UP000749559"/>
    </source>
</evidence>
<dbReference type="PROSITE" id="PS00107">
    <property type="entry name" value="PROTEIN_KINASE_ATP"/>
    <property type="match status" value="1"/>
</dbReference>
<name>A0A8J1T5S8_OWEFU</name>
<sequence>MVKQASGYHSNNKSVISKLFNAKREPHLFSLASLIDQSELDEVVTCPNHEDVIKLVDLAPDVMLCDFDPKYILNEDQLILVQSQEYALGDGSYGSVYRGRYNQQTIAAKVYNTLGDIHPHKMMRQEVTILRRLNHPSILSMVAIGLHPRVLVLELAPLGSLGSLLKAGRTITRHIQHRIAVQVADGLSYLHQHLVIYRDMKPDNVLIFSLSLSAVITAKISDYGISRFAAPYGLSSSEGTPGYRAPEVARGEPYTLEADIFSFGITLYELVTGGRHPFDELAFRSELDEAVLKGKAIEPITTKSCAPWPDLQELLDQCLLQTPESRPTSHELFESLNSAELLCLKSIIPVSKGLTVECMTVRSCGDGRLELWVGSGDKDCVQISWVKLTDSAMEVKGLIFKDSRILCMTSLGVNTIVVGSQSGKIWVYDTKKHQAIHSLRRLSDSVLCLQQYKAGASDTDVLLAGLADGHLVLYNAKHVTKDKNVEPELVKLGNAGEPIKCCCITNNRVYIGCGSRVVAMKISNDHTHRIDGVWDTAPASYNERLLVSCLCVKQSQMYLSTRGSAILQIWDIRKGVCRSTVDIEQILKKSGQSCLSIDSRITSLMLQSRSSLWVGTGGGHLVLFDAITLSAISIIQRHASAVRHIIAAQSQDGNNRFSGVLTAGLGFLCNQDTQSSTSLSDNDIDNLYGCIAVWDSDLPQQVQHIQHANKTREEWKQRHCQK</sequence>
<dbReference type="SMART" id="SM00220">
    <property type="entry name" value="S_TKc"/>
    <property type="match status" value="1"/>
</dbReference>
<dbReference type="GO" id="GO:0004674">
    <property type="term" value="F:protein serine/threonine kinase activity"/>
    <property type="evidence" value="ECO:0007669"/>
    <property type="project" value="TreeGrafter"/>
</dbReference>
<gene>
    <name evidence="5" type="ORF">OFUS_LOCUS10515</name>
</gene>
<evidence type="ECO:0000256" key="3">
    <source>
        <dbReference type="ARBA" id="ARBA00022777"/>
    </source>
</evidence>
<dbReference type="GO" id="GO:0005524">
    <property type="term" value="F:ATP binding"/>
    <property type="evidence" value="ECO:0007669"/>
    <property type="project" value="UniProtKB-UniRule"/>
</dbReference>
<dbReference type="InterPro" id="IPR015943">
    <property type="entry name" value="WD40/YVTN_repeat-like_dom_sf"/>
</dbReference>
<evidence type="ECO:0000256" key="1">
    <source>
        <dbReference type="ARBA" id="ARBA00022679"/>
    </source>
</evidence>
<evidence type="ECO:0000256" key="2">
    <source>
        <dbReference type="ARBA" id="ARBA00022741"/>
    </source>
</evidence>